<dbReference type="PANTHER" id="PTHR38382:SF1">
    <property type="entry name" value="RNA-BINDING PROTEIN"/>
    <property type="match status" value="1"/>
</dbReference>
<dbReference type="Proteomes" id="UP000612055">
    <property type="component" value="Unassembled WGS sequence"/>
</dbReference>
<evidence type="ECO:0000256" key="1">
    <source>
        <dbReference type="SAM" id="MobiDB-lite"/>
    </source>
</evidence>
<evidence type="ECO:0000313" key="3">
    <source>
        <dbReference type="Proteomes" id="UP000612055"/>
    </source>
</evidence>
<dbReference type="OrthoDB" id="753880at2759"/>
<keyword evidence="3" id="KW-1185">Reference proteome</keyword>
<reference evidence="2" key="1">
    <citation type="journal article" date="2020" name="bioRxiv">
        <title>Comparative genomics of Chlamydomonas.</title>
        <authorList>
            <person name="Craig R.J."/>
            <person name="Hasan A.R."/>
            <person name="Ness R.W."/>
            <person name="Keightley P.D."/>
        </authorList>
    </citation>
    <scope>NUCLEOTIDE SEQUENCE</scope>
    <source>
        <strain evidence="2">CCAP 11/70</strain>
    </source>
</reference>
<accession>A0A835YHV6</accession>
<feature type="compositionally biased region" description="Low complexity" evidence="1">
    <location>
        <begin position="35"/>
        <end position="51"/>
    </location>
</feature>
<evidence type="ECO:0000313" key="2">
    <source>
        <dbReference type="EMBL" id="KAG2502162.1"/>
    </source>
</evidence>
<dbReference type="AlphaFoldDB" id="A0A835YHV6"/>
<gene>
    <name evidence="2" type="ORF">HYH03_000649</name>
</gene>
<sequence length="244" mass="25454">MQADISRWVQRPQKQQRQQLPETTSDAPQGRGRSPSDLAASGGLLGLLSARAGKEAPKADRNGAKDGAPDPAKAALLRLVTVGSGYAVAPGRNPSPPAPQPGAGRVPTQISGPLRPLNSHAGAPACRPWHSSTSGPPLPVNANASGASRKASRGFDDGDPEEGALVVLGDHSKRAAAKRAGLDGERLQQIRAQRARRNEGLLERYNHWDDGGGTWDADTIGLEGADDIGMGWEGRGTKAIGPRM</sequence>
<protein>
    <submittedName>
        <fullName evidence="2">Uncharacterized protein</fullName>
    </submittedName>
</protein>
<feature type="region of interest" description="Disordered" evidence="1">
    <location>
        <begin position="1"/>
        <end position="162"/>
    </location>
</feature>
<organism evidence="2 3">
    <name type="scientific">Edaphochlamys debaryana</name>
    <dbReference type="NCBI Taxonomy" id="47281"/>
    <lineage>
        <taxon>Eukaryota</taxon>
        <taxon>Viridiplantae</taxon>
        <taxon>Chlorophyta</taxon>
        <taxon>core chlorophytes</taxon>
        <taxon>Chlorophyceae</taxon>
        <taxon>CS clade</taxon>
        <taxon>Chlamydomonadales</taxon>
        <taxon>Chlamydomonadales incertae sedis</taxon>
        <taxon>Edaphochlamys</taxon>
    </lineage>
</organism>
<comment type="caution">
    <text evidence="2">The sequence shown here is derived from an EMBL/GenBank/DDBJ whole genome shotgun (WGS) entry which is preliminary data.</text>
</comment>
<feature type="compositionally biased region" description="Low complexity" evidence="1">
    <location>
        <begin position="10"/>
        <end position="19"/>
    </location>
</feature>
<dbReference type="PANTHER" id="PTHR38382">
    <property type="entry name" value="RNA-BINDING PROTEIN"/>
    <property type="match status" value="1"/>
</dbReference>
<proteinExistence type="predicted"/>
<feature type="compositionally biased region" description="Basic and acidic residues" evidence="1">
    <location>
        <begin position="52"/>
        <end position="68"/>
    </location>
</feature>
<dbReference type="EMBL" id="JAEHOE010000001">
    <property type="protein sequence ID" value="KAG2502162.1"/>
    <property type="molecule type" value="Genomic_DNA"/>
</dbReference>
<name>A0A835YHV6_9CHLO</name>